<reference evidence="2" key="1">
    <citation type="submission" date="2022-11" db="UniProtKB">
        <authorList>
            <consortium name="WormBaseParasite"/>
        </authorList>
    </citation>
    <scope>IDENTIFICATION</scope>
</reference>
<dbReference type="AlphaFoldDB" id="A0A915HEN7"/>
<dbReference type="Proteomes" id="UP000887565">
    <property type="component" value="Unplaced"/>
</dbReference>
<protein>
    <submittedName>
        <fullName evidence="2">Uncharacterized protein</fullName>
    </submittedName>
</protein>
<dbReference type="WBParaSite" id="nRc.2.0.1.t00051-RA">
    <property type="protein sequence ID" value="nRc.2.0.1.t00051-RA"/>
    <property type="gene ID" value="nRc.2.0.1.g00051"/>
</dbReference>
<keyword evidence="1" id="KW-1185">Reference proteome</keyword>
<name>A0A915HEN7_ROMCU</name>
<evidence type="ECO:0000313" key="2">
    <source>
        <dbReference type="WBParaSite" id="nRc.2.0.1.t00051-RA"/>
    </source>
</evidence>
<proteinExistence type="predicted"/>
<accession>A0A915HEN7</accession>
<evidence type="ECO:0000313" key="1">
    <source>
        <dbReference type="Proteomes" id="UP000887565"/>
    </source>
</evidence>
<sequence length="89" mass="10104">MGLGSARATDTFGEARFRLYVVSMNDDDCTVGVLLVTSFRQLGAWEKCSHNLGSTENVKFYTSLSSLKVLFLQSNEQNFRLRDNARKKY</sequence>
<organism evidence="1 2">
    <name type="scientific">Romanomermis culicivorax</name>
    <name type="common">Nematode worm</name>
    <dbReference type="NCBI Taxonomy" id="13658"/>
    <lineage>
        <taxon>Eukaryota</taxon>
        <taxon>Metazoa</taxon>
        <taxon>Ecdysozoa</taxon>
        <taxon>Nematoda</taxon>
        <taxon>Enoplea</taxon>
        <taxon>Dorylaimia</taxon>
        <taxon>Mermithida</taxon>
        <taxon>Mermithoidea</taxon>
        <taxon>Mermithidae</taxon>
        <taxon>Romanomermis</taxon>
    </lineage>
</organism>